<reference evidence="1" key="1">
    <citation type="journal article" date="2015" name="Nature">
        <title>Complex archaea that bridge the gap between prokaryotes and eukaryotes.</title>
        <authorList>
            <person name="Spang A."/>
            <person name="Saw J.H."/>
            <person name="Jorgensen S.L."/>
            <person name="Zaremba-Niedzwiedzka K."/>
            <person name="Martijn J."/>
            <person name="Lind A.E."/>
            <person name="van Eijk R."/>
            <person name="Schleper C."/>
            <person name="Guy L."/>
            <person name="Ettema T.J."/>
        </authorList>
    </citation>
    <scope>NUCLEOTIDE SEQUENCE</scope>
</reference>
<evidence type="ECO:0008006" key="2">
    <source>
        <dbReference type="Google" id="ProtNLM"/>
    </source>
</evidence>
<dbReference type="PANTHER" id="PTHR42855">
    <property type="entry name" value="ABC TRANSPORTER ATP-BINDING SUBUNIT"/>
    <property type="match status" value="1"/>
</dbReference>
<dbReference type="PANTHER" id="PTHR42855:SF2">
    <property type="entry name" value="DRUG RESISTANCE ABC TRANSPORTER,ATP-BINDING PROTEIN"/>
    <property type="match status" value="1"/>
</dbReference>
<dbReference type="AlphaFoldDB" id="A0A0F9F8A1"/>
<name>A0A0F9F8A1_9ZZZZ</name>
<accession>A0A0F9F8A1</accession>
<feature type="non-terminal residue" evidence="1">
    <location>
        <position position="65"/>
    </location>
</feature>
<organism evidence="1">
    <name type="scientific">marine sediment metagenome</name>
    <dbReference type="NCBI Taxonomy" id="412755"/>
    <lineage>
        <taxon>unclassified sequences</taxon>
        <taxon>metagenomes</taxon>
        <taxon>ecological metagenomes</taxon>
    </lineage>
</organism>
<gene>
    <name evidence="1" type="ORF">LCGC14_2336830</name>
</gene>
<dbReference type="InterPro" id="IPR027417">
    <property type="entry name" value="P-loop_NTPase"/>
</dbReference>
<dbReference type="EMBL" id="LAZR01033714">
    <property type="protein sequence ID" value="KKL47307.1"/>
    <property type="molecule type" value="Genomic_DNA"/>
</dbReference>
<comment type="caution">
    <text evidence="1">The sequence shown here is derived from an EMBL/GenBank/DDBJ whole genome shotgun (WGS) entry which is preliminary data.</text>
</comment>
<dbReference type="Gene3D" id="3.40.50.300">
    <property type="entry name" value="P-loop containing nucleotide triphosphate hydrolases"/>
    <property type="match status" value="1"/>
</dbReference>
<sequence length="65" mass="7288">MEAIEALNLALEHYEGTLIFVSHDREFVSSLATRVIEIKDQKLVDFQGSYEEYLASQELAGKAIG</sequence>
<dbReference type="SUPFAM" id="SSF52540">
    <property type="entry name" value="P-loop containing nucleoside triphosphate hydrolases"/>
    <property type="match status" value="1"/>
</dbReference>
<evidence type="ECO:0000313" key="1">
    <source>
        <dbReference type="EMBL" id="KKL47307.1"/>
    </source>
</evidence>
<protein>
    <recommendedName>
        <fullName evidence="2">ABC transporter ATP-binding protein</fullName>
    </recommendedName>
</protein>
<proteinExistence type="predicted"/>
<dbReference type="InterPro" id="IPR051309">
    <property type="entry name" value="ABCF_ATPase"/>
</dbReference>